<sequence>MIPAIAMILTKVVERKLSGAPTSLYLTESKIYVSLKKKYVIETGYNALKLRRIPVKENIRVMVGCEENIFLFSDKGGFYIFLHEGNIRNGSTFGKKIINTGLYNQSSGHIVIGTNKGKILVLTQNFEVWKTFYETPSGVIDLSISGLGKIACIYEIDPTVRIFDLKHSEVKSIKIPSGFPQAVAFVNGTHLAIGNDAGEIHLLDTTVMKIQHSSTIPQAITTLTWRDGLLFIGGEDSLYLSSIAENGIDIMNSYKCNGFVNAVCLNDNHIVVGVGKEPRLGRWKVKKDGEHKLIILRMG</sequence>
<dbReference type="KEGG" id="ero:EROM_070080"/>
<evidence type="ECO:0000313" key="2">
    <source>
        <dbReference type="Proteomes" id="UP000010094"/>
    </source>
</evidence>
<dbReference type="GeneID" id="20521566"/>
<dbReference type="Gene3D" id="2.130.10.10">
    <property type="entry name" value="YVTN repeat-like/Quinoprotein amine dehydrogenase"/>
    <property type="match status" value="1"/>
</dbReference>
<gene>
    <name evidence="1" type="ordered locus">EROM_070080</name>
</gene>
<keyword evidence="2" id="KW-1185">Reference proteome</keyword>
<organism evidence="1 2">
    <name type="scientific">Encephalitozoon romaleae (strain SJ-2008)</name>
    <name type="common">Microsporidian parasite</name>
    <dbReference type="NCBI Taxonomy" id="1178016"/>
    <lineage>
        <taxon>Eukaryota</taxon>
        <taxon>Fungi</taxon>
        <taxon>Fungi incertae sedis</taxon>
        <taxon>Microsporidia</taxon>
        <taxon>Unikaryonidae</taxon>
        <taxon>Encephalitozoon</taxon>
    </lineage>
</organism>
<reference evidence="1 2" key="1">
    <citation type="journal article" date="2012" name="Proc. Natl. Acad. Sci. U.S.A.">
        <title>Gain and loss of multiple functionally related, horizontally transferred genes in the reduced genomes of two microsporidian parasites.</title>
        <authorList>
            <person name="Pombert J.-F."/>
            <person name="Selman M."/>
            <person name="Burki F."/>
            <person name="Bardell F.T."/>
            <person name="Farinelli L."/>
            <person name="Solter L.F."/>
            <person name="Whitman D.W."/>
            <person name="Weiss L.M."/>
            <person name="Corradi N."/>
            <person name="Keeling P.J."/>
        </authorList>
    </citation>
    <scope>NUCLEOTIDE SEQUENCE [LARGE SCALE GENOMIC DNA]</scope>
    <source>
        <strain evidence="1 2">SJ-2008</strain>
    </source>
</reference>
<dbReference type="Proteomes" id="UP000010094">
    <property type="component" value="Chromosome VII"/>
</dbReference>
<dbReference type="OrthoDB" id="189968at2759"/>
<dbReference type="SUPFAM" id="SSF50978">
    <property type="entry name" value="WD40 repeat-like"/>
    <property type="match status" value="1"/>
</dbReference>
<evidence type="ECO:0008006" key="3">
    <source>
        <dbReference type="Google" id="ProtNLM"/>
    </source>
</evidence>
<protein>
    <recommendedName>
        <fullName evidence="3">WD40 domain-containing protein</fullName>
    </recommendedName>
</protein>
<dbReference type="AlphaFoldDB" id="I7ANC6"/>
<dbReference type="InterPro" id="IPR015943">
    <property type="entry name" value="WD40/YVTN_repeat-like_dom_sf"/>
</dbReference>
<proteinExistence type="predicted"/>
<dbReference type="InterPro" id="IPR036322">
    <property type="entry name" value="WD40_repeat_dom_sf"/>
</dbReference>
<dbReference type="EMBL" id="CP003524">
    <property type="protein sequence ID" value="AFN83259.1"/>
    <property type="molecule type" value="Genomic_DNA"/>
</dbReference>
<accession>I7ANC6</accession>
<dbReference type="HOGENOM" id="CLU_946747_0_0_1"/>
<evidence type="ECO:0000313" key="1">
    <source>
        <dbReference type="EMBL" id="AFN83259.1"/>
    </source>
</evidence>
<name>I7ANC6_ENCRO</name>
<dbReference type="RefSeq" id="XP_009264756.1">
    <property type="nucleotide sequence ID" value="XM_009266481.1"/>
</dbReference>
<dbReference type="VEuPathDB" id="MicrosporidiaDB:EROM_070080"/>